<dbReference type="EMBL" id="FRAV01000024">
    <property type="protein sequence ID" value="SHL77501.1"/>
    <property type="molecule type" value="Genomic_DNA"/>
</dbReference>
<sequence>FIAVKFLEEKDLRDFYGEEYKDYQKKVPMLVPFIGKKSA</sequence>
<dbReference type="STRING" id="1302687.SAMN05444267_102476"/>
<gene>
    <name evidence="1" type="ORF">SAMN05444267_102476</name>
</gene>
<evidence type="ECO:0008006" key="3">
    <source>
        <dbReference type="Google" id="ProtNLM"/>
    </source>
</evidence>
<protein>
    <recommendedName>
        <fullName evidence="3">Isoprenylcysteine carboxylmethyltransferase family protein</fullName>
    </recommendedName>
</protein>
<feature type="non-terminal residue" evidence="1">
    <location>
        <position position="1"/>
    </location>
</feature>
<dbReference type="Gene3D" id="1.20.120.1630">
    <property type="match status" value="1"/>
</dbReference>
<reference evidence="2" key="1">
    <citation type="submission" date="2016-11" db="EMBL/GenBank/DDBJ databases">
        <authorList>
            <person name="Varghese N."/>
            <person name="Submissions S."/>
        </authorList>
    </citation>
    <scope>NUCLEOTIDE SEQUENCE [LARGE SCALE GENOMIC DNA]</scope>
    <source>
        <strain evidence="2">DSM 26899</strain>
    </source>
</reference>
<dbReference type="Proteomes" id="UP000184364">
    <property type="component" value="Unassembled WGS sequence"/>
</dbReference>
<name>A0A1M7DDB3_9FLAO</name>
<dbReference type="AlphaFoldDB" id="A0A1M7DDB3"/>
<evidence type="ECO:0000313" key="2">
    <source>
        <dbReference type="Proteomes" id="UP000184364"/>
    </source>
</evidence>
<evidence type="ECO:0000313" key="1">
    <source>
        <dbReference type="EMBL" id="SHL77501.1"/>
    </source>
</evidence>
<accession>A0A1M7DDB3</accession>
<proteinExistence type="predicted"/>
<organism evidence="1 2">
    <name type="scientific">Chryseobacterium polytrichastri</name>
    <dbReference type="NCBI Taxonomy" id="1302687"/>
    <lineage>
        <taxon>Bacteria</taxon>
        <taxon>Pseudomonadati</taxon>
        <taxon>Bacteroidota</taxon>
        <taxon>Flavobacteriia</taxon>
        <taxon>Flavobacteriales</taxon>
        <taxon>Weeksellaceae</taxon>
        <taxon>Chryseobacterium group</taxon>
        <taxon>Chryseobacterium</taxon>
    </lineage>
</organism>
<keyword evidence="2" id="KW-1185">Reference proteome</keyword>